<sequence>MNQRVSKVKNFKKKMKINEKSLIHFANSNRSSDKEGYLQKKGELNKSFQRRWFILKGNLLFYYEKKHDKEPMGVVVLEGCTIELAAAHHINSCGSCNNGSSTGNGGATSGESFTFEIVFPRSGARTYVLSSNTQEEMESWMKALTCASYDYLKMMVTELQRQLEEVLKKANIEQSERIMGQVWEDSPNFGNTLNSGECSSNSYNNRNKNNLSESLTFDCSSHSSNFREDGLHNIKDSCDPNDSNIIYRYPVGLQNRFNPFNTMDNDNIDIFSSEPNKILNSSHKGTSQSHHSGLASAGSGIQQSIKKSRTFIEMHEEFGKLLK</sequence>
<dbReference type="FunFam" id="2.30.29.30:FF:000286">
    <property type="entry name" value="PH-protein kinase domain containing protein"/>
    <property type="match status" value="1"/>
</dbReference>
<dbReference type="GO" id="GO:0005802">
    <property type="term" value="C:trans-Golgi network"/>
    <property type="evidence" value="ECO:0007669"/>
    <property type="project" value="TreeGrafter"/>
</dbReference>
<dbReference type="PROSITE" id="PS50003">
    <property type="entry name" value="PH_DOMAIN"/>
    <property type="match status" value="1"/>
</dbReference>
<reference evidence="5" key="1">
    <citation type="submission" date="2025-08" db="UniProtKB">
        <authorList>
            <consortium name="RefSeq"/>
        </authorList>
    </citation>
    <scope>IDENTIFICATION</scope>
</reference>
<proteinExistence type="predicted"/>
<dbReference type="Proteomes" id="UP000515154">
    <property type="component" value="Linkage group LG1"/>
</dbReference>
<keyword evidence="4" id="KW-1185">Reference proteome</keyword>
<evidence type="ECO:0000259" key="3">
    <source>
        <dbReference type="PROSITE" id="PS50003"/>
    </source>
</evidence>
<dbReference type="GO" id="GO:0055037">
    <property type="term" value="C:recycling endosome"/>
    <property type="evidence" value="ECO:0007669"/>
    <property type="project" value="TreeGrafter"/>
</dbReference>
<accession>A0A7E6ER94</accession>
<keyword evidence="1" id="KW-0175">Coiled coil</keyword>
<evidence type="ECO:0000256" key="1">
    <source>
        <dbReference type="SAM" id="Coils"/>
    </source>
</evidence>
<dbReference type="RefSeq" id="XP_036357307.1">
    <property type="nucleotide sequence ID" value="XM_036501414.1"/>
</dbReference>
<dbReference type="PANTHER" id="PTHR22902">
    <property type="entry name" value="SESQUIPEDALIAN"/>
    <property type="match status" value="1"/>
</dbReference>
<feature type="coiled-coil region" evidence="1">
    <location>
        <begin position="149"/>
        <end position="176"/>
    </location>
</feature>
<dbReference type="GO" id="GO:0001881">
    <property type="term" value="P:receptor recycling"/>
    <property type="evidence" value="ECO:0007669"/>
    <property type="project" value="TreeGrafter"/>
</dbReference>
<evidence type="ECO:0000313" key="4">
    <source>
        <dbReference type="Proteomes" id="UP000515154"/>
    </source>
</evidence>
<dbReference type="Gene3D" id="2.30.29.30">
    <property type="entry name" value="Pleckstrin-homology domain (PH domain)/Phosphotyrosine-binding domain (PTB)"/>
    <property type="match status" value="1"/>
</dbReference>
<name>A0A7E6ER94_9MOLL</name>
<organism evidence="4 5">
    <name type="scientific">Octopus sinensis</name>
    <name type="common">East Asian common octopus</name>
    <dbReference type="NCBI Taxonomy" id="2607531"/>
    <lineage>
        <taxon>Eukaryota</taxon>
        <taxon>Metazoa</taxon>
        <taxon>Spiralia</taxon>
        <taxon>Lophotrochozoa</taxon>
        <taxon>Mollusca</taxon>
        <taxon>Cephalopoda</taxon>
        <taxon>Coleoidea</taxon>
        <taxon>Octopodiformes</taxon>
        <taxon>Octopoda</taxon>
        <taxon>Incirrata</taxon>
        <taxon>Octopodidae</taxon>
        <taxon>Octopus</taxon>
    </lineage>
</organism>
<dbReference type="SMART" id="SM00233">
    <property type="entry name" value="PH"/>
    <property type="match status" value="1"/>
</dbReference>
<feature type="region of interest" description="Disordered" evidence="2">
    <location>
        <begin position="279"/>
        <end position="301"/>
    </location>
</feature>
<dbReference type="GO" id="GO:0005829">
    <property type="term" value="C:cytosol"/>
    <property type="evidence" value="ECO:0007669"/>
    <property type="project" value="GOC"/>
</dbReference>
<evidence type="ECO:0000313" key="5">
    <source>
        <dbReference type="RefSeq" id="XP_036357307.1"/>
    </source>
</evidence>
<dbReference type="GO" id="GO:0042147">
    <property type="term" value="P:retrograde transport, endosome to Golgi"/>
    <property type="evidence" value="ECO:0007669"/>
    <property type="project" value="TreeGrafter"/>
</dbReference>
<feature type="domain" description="PH" evidence="3">
    <location>
        <begin position="31"/>
        <end position="149"/>
    </location>
</feature>
<dbReference type="Pfam" id="PF00169">
    <property type="entry name" value="PH"/>
    <property type="match status" value="1"/>
</dbReference>
<dbReference type="GO" id="GO:0005769">
    <property type="term" value="C:early endosome"/>
    <property type="evidence" value="ECO:0007669"/>
    <property type="project" value="TreeGrafter"/>
</dbReference>
<dbReference type="SUPFAM" id="SSF50729">
    <property type="entry name" value="PH domain-like"/>
    <property type="match status" value="1"/>
</dbReference>
<dbReference type="InterPro" id="IPR001849">
    <property type="entry name" value="PH_domain"/>
</dbReference>
<dbReference type="InterPro" id="IPR045188">
    <property type="entry name" value="Boi1/Boi2-like"/>
</dbReference>
<evidence type="ECO:0000256" key="2">
    <source>
        <dbReference type="SAM" id="MobiDB-lite"/>
    </source>
</evidence>
<gene>
    <name evidence="5" type="primary">LOC115210931</name>
</gene>
<dbReference type="CDD" id="cd13288">
    <property type="entry name" value="PH_Ses"/>
    <property type="match status" value="1"/>
</dbReference>
<dbReference type="PANTHER" id="PTHR22902:SF53">
    <property type="entry name" value="INOSITOL PHOSPHATASE INTERACTING PROTEIN, ISOFORM A"/>
    <property type="match status" value="1"/>
</dbReference>
<dbReference type="GO" id="GO:0007032">
    <property type="term" value="P:endosome organization"/>
    <property type="evidence" value="ECO:0007669"/>
    <property type="project" value="TreeGrafter"/>
</dbReference>
<dbReference type="InterPro" id="IPR011993">
    <property type="entry name" value="PH-like_dom_sf"/>
</dbReference>
<dbReference type="AlphaFoldDB" id="A0A7E6ER94"/>
<feature type="compositionally biased region" description="Low complexity" evidence="2">
    <location>
        <begin position="287"/>
        <end position="300"/>
    </location>
</feature>
<protein>
    <submittedName>
        <fullName evidence="5">Sesquipedalian-2 isoform X1</fullName>
    </submittedName>
</protein>